<evidence type="ECO:0000259" key="1">
    <source>
        <dbReference type="Pfam" id="PF12894"/>
    </source>
</evidence>
<dbReference type="InterPro" id="IPR001680">
    <property type="entry name" value="WD40_rpt"/>
</dbReference>
<dbReference type="Gene3D" id="2.130.10.10">
    <property type="entry name" value="YVTN repeat-like/Quinoprotein amine dehydrogenase"/>
    <property type="match status" value="1"/>
</dbReference>
<evidence type="ECO:0000313" key="3">
    <source>
        <dbReference type="Proteomes" id="UP000597762"/>
    </source>
</evidence>
<accession>A0A812AN96</accession>
<gene>
    <name evidence="2" type="ORF">SPHA_962</name>
</gene>
<dbReference type="EMBL" id="CAHIKZ030000026">
    <property type="protein sequence ID" value="CAE1141803.1"/>
    <property type="molecule type" value="Genomic_DNA"/>
</dbReference>
<dbReference type="Pfam" id="PF00400">
    <property type="entry name" value="WD40"/>
    <property type="match status" value="1"/>
</dbReference>
<dbReference type="AlphaFoldDB" id="A0A812AN96"/>
<name>A0A812AN96_ACAPH</name>
<dbReference type="InterPro" id="IPR015943">
    <property type="entry name" value="WD40/YVTN_repeat-like_dom_sf"/>
</dbReference>
<comment type="caution">
    <text evidence="2">The sequence shown here is derived from an EMBL/GenBank/DDBJ whole genome shotgun (WGS) entry which is preliminary data.</text>
</comment>
<organism evidence="2 3">
    <name type="scientific">Acanthosepion pharaonis</name>
    <name type="common">Pharaoh cuttlefish</name>
    <name type="synonym">Sepia pharaonis</name>
    <dbReference type="NCBI Taxonomy" id="158019"/>
    <lineage>
        <taxon>Eukaryota</taxon>
        <taxon>Metazoa</taxon>
        <taxon>Spiralia</taxon>
        <taxon>Lophotrochozoa</taxon>
        <taxon>Mollusca</taxon>
        <taxon>Cephalopoda</taxon>
        <taxon>Coleoidea</taxon>
        <taxon>Decapodiformes</taxon>
        <taxon>Sepiida</taxon>
        <taxon>Sepiina</taxon>
        <taxon>Sepiidae</taxon>
        <taxon>Acanthosepion</taxon>
    </lineage>
</organism>
<sequence length="253" mass="28515">MKDVNDETLTGESEHIHVFEQSQSIFFSPLTTCSLDSGRDGEKQPEFTEVEVFKEIPFPHDDGGIYSLQFSFDAKSLAVGYKYGGIQLFSTESGDLLHDLRDSRLGREAVMCMRFHPDNERTDLAVRLYDSRTMQLLYTYGGENSHHREEGCMNRIYALKFSPDNNDIFVTGGWDDSLKQGKILTGSWVSKNSLQVWNYSEGIVEKNVPFPNEKGEYLYCAQFCDNDVVLAGGSGTNNVQAIHYPTGKVCTIL</sequence>
<keyword evidence="3" id="KW-1185">Reference proteome</keyword>
<evidence type="ECO:0000313" key="2">
    <source>
        <dbReference type="EMBL" id="CAE1141803.1"/>
    </source>
</evidence>
<feature type="domain" description="Anaphase-promoting complex subunit 4-like WD40" evidence="1">
    <location>
        <begin position="58"/>
        <end position="115"/>
    </location>
</feature>
<protein>
    <recommendedName>
        <fullName evidence="1">Anaphase-promoting complex subunit 4-like WD40 domain-containing protein</fullName>
    </recommendedName>
</protein>
<dbReference type="PANTHER" id="PTHR47822:SF3">
    <property type="entry name" value="ANAPHASE-PROMOTING COMPLEX SUBUNIT 4-LIKE WD40 DOMAIN-CONTAINING PROTEIN"/>
    <property type="match status" value="1"/>
</dbReference>
<dbReference type="Proteomes" id="UP000597762">
    <property type="component" value="Unassembled WGS sequence"/>
</dbReference>
<dbReference type="InterPro" id="IPR024977">
    <property type="entry name" value="Apc4-like_WD40_dom"/>
</dbReference>
<dbReference type="SUPFAM" id="SSF50998">
    <property type="entry name" value="Quinoprotein alcohol dehydrogenase-like"/>
    <property type="match status" value="1"/>
</dbReference>
<dbReference type="InterPro" id="IPR011047">
    <property type="entry name" value="Quinoprotein_ADH-like_sf"/>
</dbReference>
<dbReference type="PANTHER" id="PTHR47822">
    <property type="entry name" value="CARBOHYDRATE BINDING DOMAIN CONTAINING PROTEIN"/>
    <property type="match status" value="1"/>
</dbReference>
<reference evidence="2" key="1">
    <citation type="submission" date="2021-01" db="EMBL/GenBank/DDBJ databases">
        <authorList>
            <person name="Li R."/>
            <person name="Bekaert M."/>
        </authorList>
    </citation>
    <scope>NUCLEOTIDE SEQUENCE</scope>
    <source>
        <strain evidence="2">Farmed</strain>
    </source>
</reference>
<proteinExistence type="predicted"/>
<dbReference type="OrthoDB" id="361494at2759"/>
<dbReference type="Pfam" id="PF12894">
    <property type="entry name" value="ANAPC4_WD40"/>
    <property type="match status" value="1"/>
</dbReference>